<accession>A0ABD2M357</accession>
<reference evidence="2 3" key="1">
    <citation type="submission" date="2024-10" db="EMBL/GenBank/DDBJ databases">
        <authorList>
            <person name="Kim D."/>
        </authorList>
    </citation>
    <scope>NUCLEOTIDE SEQUENCE [LARGE SCALE GENOMIC DNA]</scope>
    <source>
        <strain evidence="2">BH-2024</strain>
    </source>
</reference>
<name>A0ABD2M357_9BILA</name>
<dbReference type="InterPro" id="IPR000210">
    <property type="entry name" value="BTB/POZ_dom"/>
</dbReference>
<dbReference type="Gene3D" id="3.30.710.10">
    <property type="entry name" value="Potassium Channel Kv1.1, Chain A"/>
    <property type="match status" value="1"/>
</dbReference>
<organism evidence="2 3">
    <name type="scientific">Heterodera trifolii</name>
    <dbReference type="NCBI Taxonomy" id="157864"/>
    <lineage>
        <taxon>Eukaryota</taxon>
        <taxon>Metazoa</taxon>
        <taxon>Ecdysozoa</taxon>
        <taxon>Nematoda</taxon>
        <taxon>Chromadorea</taxon>
        <taxon>Rhabditida</taxon>
        <taxon>Tylenchina</taxon>
        <taxon>Tylenchomorpha</taxon>
        <taxon>Tylenchoidea</taxon>
        <taxon>Heteroderidae</taxon>
        <taxon>Heteroderinae</taxon>
        <taxon>Heterodera</taxon>
    </lineage>
</organism>
<comment type="caution">
    <text evidence="2">The sequence shown here is derived from an EMBL/GenBank/DDBJ whole genome shotgun (WGS) entry which is preliminary data.</text>
</comment>
<protein>
    <recommendedName>
        <fullName evidence="1">BTB domain-containing protein</fullName>
    </recommendedName>
</protein>
<evidence type="ECO:0000313" key="3">
    <source>
        <dbReference type="Proteomes" id="UP001620626"/>
    </source>
</evidence>
<sequence length="269" mass="30489">MFRFDAKNEKAEFASANCPVEITDVEPTAFKVMLSFIYTGDLSALNGDNAMAVLYAAKKYNIPGLVDLSLQVPVSSLRNVFLAYAQAKLYELENADTLLKSDEFLQIDLNCCLKFWDVTNYKLVEKFLFGTLHCVSRQNGIECSAENRRAVLGPTLFKIRFPLISIEEFCEIIVPSDVLSKDEVVAVYQFKSLPNFREISTGLFPMHFMPTGRVSDQKKGAILMDIGKCRDLCERRLREELMDPEKGFYEKSEDKVTLAVDVIVKESKN</sequence>
<dbReference type="PANTHER" id="PTHR45774:SF3">
    <property type="entry name" value="BTB (POZ) DOMAIN-CONTAINING 2B-RELATED"/>
    <property type="match status" value="1"/>
</dbReference>
<dbReference type="SUPFAM" id="SSF54695">
    <property type="entry name" value="POZ domain"/>
    <property type="match status" value="1"/>
</dbReference>
<feature type="domain" description="BTB" evidence="1">
    <location>
        <begin position="15"/>
        <end position="68"/>
    </location>
</feature>
<evidence type="ECO:0000259" key="1">
    <source>
        <dbReference type="Pfam" id="PF00651"/>
    </source>
</evidence>
<dbReference type="AlphaFoldDB" id="A0ABD2M357"/>
<proteinExistence type="predicted"/>
<dbReference type="Pfam" id="PF00651">
    <property type="entry name" value="BTB"/>
    <property type="match status" value="1"/>
</dbReference>
<keyword evidence="3" id="KW-1185">Reference proteome</keyword>
<dbReference type="InterPro" id="IPR011333">
    <property type="entry name" value="SKP1/BTB/POZ_sf"/>
</dbReference>
<gene>
    <name evidence="2" type="ORF">niasHT_003455</name>
</gene>
<dbReference type="Proteomes" id="UP001620626">
    <property type="component" value="Unassembled WGS sequence"/>
</dbReference>
<dbReference type="EMBL" id="JBICBT010000185">
    <property type="protein sequence ID" value="KAL3121527.1"/>
    <property type="molecule type" value="Genomic_DNA"/>
</dbReference>
<dbReference type="PANTHER" id="PTHR45774">
    <property type="entry name" value="BTB/POZ DOMAIN-CONTAINING"/>
    <property type="match status" value="1"/>
</dbReference>
<evidence type="ECO:0000313" key="2">
    <source>
        <dbReference type="EMBL" id="KAL3121527.1"/>
    </source>
</evidence>